<keyword evidence="1" id="KW-0732">Signal</keyword>
<evidence type="ECO:0000313" key="3">
    <source>
        <dbReference type="Proteomes" id="UP000813385"/>
    </source>
</evidence>
<reference evidence="2" key="1">
    <citation type="journal article" date="2021" name="Nat. Commun.">
        <title>Genetic determinants of endophytism in the Arabidopsis root mycobiome.</title>
        <authorList>
            <person name="Mesny F."/>
            <person name="Miyauchi S."/>
            <person name="Thiergart T."/>
            <person name="Pickel B."/>
            <person name="Atanasova L."/>
            <person name="Karlsson M."/>
            <person name="Huettel B."/>
            <person name="Barry K.W."/>
            <person name="Haridas S."/>
            <person name="Chen C."/>
            <person name="Bauer D."/>
            <person name="Andreopoulos W."/>
            <person name="Pangilinan J."/>
            <person name="LaButti K."/>
            <person name="Riley R."/>
            <person name="Lipzen A."/>
            <person name="Clum A."/>
            <person name="Drula E."/>
            <person name="Henrissat B."/>
            <person name="Kohler A."/>
            <person name="Grigoriev I.V."/>
            <person name="Martin F.M."/>
            <person name="Hacquard S."/>
        </authorList>
    </citation>
    <scope>NUCLEOTIDE SEQUENCE</scope>
    <source>
        <strain evidence="2">MPI-CAGE-AT-0016</strain>
    </source>
</reference>
<organism evidence="2 3">
    <name type="scientific">Plectosphaerella cucumerina</name>
    <dbReference type="NCBI Taxonomy" id="40658"/>
    <lineage>
        <taxon>Eukaryota</taxon>
        <taxon>Fungi</taxon>
        <taxon>Dikarya</taxon>
        <taxon>Ascomycota</taxon>
        <taxon>Pezizomycotina</taxon>
        <taxon>Sordariomycetes</taxon>
        <taxon>Hypocreomycetidae</taxon>
        <taxon>Glomerellales</taxon>
        <taxon>Plectosphaerellaceae</taxon>
        <taxon>Plectosphaerella</taxon>
    </lineage>
</organism>
<gene>
    <name evidence="2" type="ORF">B0T11DRAFT_101945</name>
</gene>
<sequence>MSKDMRFKAFYILCVLALPLTLDTGSSKVGEHRPPLGYNTGWFSCSLYLANATRVHGMAEALDGYYFRLITWPQKLPKKGAGWSRYTRESRDQNQGQAQGTDILQKVIMSTKYWLGTPGLEVVETCLLPGRRVLQISPWCPGQVVMLPGSKELVFKLPNRN</sequence>
<name>A0A8K0X131_9PEZI</name>
<evidence type="ECO:0000313" key="2">
    <source>
        <dbReference type="EMBL" id="KAH7358278.1"/>
    </source>
</evidence>
<comment type="caution">
    <text evidence="2">The sequence shown here is derived from an EMBL/GenBank/DDBJ whole genome shotgun (WGS) entry which is preliminary data.</text>
</comment>
<feature type="signal peptide" evidence="1">
    <location>
        <begin position="1"/>
        <end position="27"/>
    </location>
</feature>
<proteinExistence type="predicted"/>
<evidence type="ECO:0000256" key="1">
    <source>
        <dbReference type="SAM" id="SignalP"/>
    </source>
</evidence>
<accession>A0A8K0X131</accession>
<feature type="chain" id="PRO_5035456146" evidence="1">
    <location>
        <begin position="28"/>
        <end position="161"/>
    </location>
</feature>
<dbReference type="Proteomes" id="UP000813385">
    <property type="component" value="Unassembled WGS sequence"/>
</dbReference>
<dbReference type="AlphaFoldDB" id="A0A8K0X131"/>
<dbReference type="EMBL" id="JAGPXD010000004">
    <property type="protein sequence ID" value="KAH7358278.1"/>
    <property type="molecule type" value="Genomic_DNA"/>
</dbReference>
<protein>
    <submittedName>
        <fullName evidence="2">Uncharacterized protein</fullName>
    </submittedName>
</protein>
<keyword evidence="3" id="KW-1185">Reference proteome</keyword>